<feature type="transmembrane region" description="Helical" evidence="7">
    <location>
        <begin position="43"/>
        <end position="67"/>
    </location>
</feature>
<dbReference type="InterPro" id="IPR036286">
    <property type="entry name" value="LexA/Signal_pep-like_sf"/>
</dbReference>
<dbReference type="PANTHER" id="PTHR43390:SF1">
    <property type="entry name" value="CHLOROPLAST PROCESSING PEPTIDASE"/>
    <property type="match status" value="1"/>
</dbReference>
<dbReference type="Pfam" id="PF10502">
    <property type="entry name" value="Peptidase_S26"/>
    <property type="match status" value="1"/>
</dbReference>
<evidence type="ECO:0000313" key="11">
    <source>
        <dbReference type="Proteomes" id="UP000198855"/>
    </source>
</evidence>
<gene>
    <name evidence="10" type="ORF">SAMN05216378_0956</name>
</gene>
<dbReference type="GO" id="GO:0005886">
    <property type="term" value="C:plasma membrane"/>
    <property type="evidence" value="ECO:0007669"/>
    <property type="project" value="UniProtKB-SubCell"/>
</dbReference>
<comment type="catalytic activity">
    <reaction evidence="1 7">
        <text>Cleavage of hydrophobic, N-terminal signal or leader sequences from secreted and periplasmic proteins.</text>
        <dbReference type="EC" id="3.4.21.89"/>
    </reaction>
</comment>
<feature type="active site" evidence="6">
    <location>
        <position position="71"/>
    </location>
</feature>
<dbReference type="Gene3D" id="2.10.109.10">
    <property type="entry name" value="Umud Fragment, subunit A"/>
    <property type="match status" value="1"/>
</dbReference>
<dbReference type="InterPro" id="IPR019533">
    <property type="entry name" value="Peptidase_S26"/>
</dbReference>
<dbReference type="PROSITE" id="PS00760">
    <property type="entry name" value="SPASE_I_2"/>
    <property type="match status" value="1"/>
</dbReference>
<comment type="similarity">
    <text evidence="3 7">Belongs to the peptidase S26 family.</text>
</comment>
<dbReference type="PRINTS" id="PR00727">
    <property type="entry name" value="LEADERPTASE"/>
</dbReference>
<evidence type="ECO:0000256" key="2">
    <source>
        <dbReference type="ARBA" id="ARBA00004401"/>
    </source>
</evidence>
<dbReference type="Proteomes" id="UP000198855">
    <property type="component" value="Unassembled WGS sequence"/>
</dbReference>
<dbReference type="NCBIfam" id="TIGR02227">
    <property type="entry name" value="sigpep_I_bact"/>
    <property type="match status" value="1"/>
</dbReference>
<dbReference type="EMBL" id="FOMT01000001">
    <property type="protein sequence ID" value="SFD67787.1"/>
    <property type="molecule type" value="Genomic_DNA"/>
</dbReference>
<keyword evidence="11" id="KW-1185">Reference proteome</keyword>
<dbReference type="EC" id="3.4.21.89" evidence="4 7"/>
<dbReference type="GO" id="GO:0004252">
    <property type="term" value="F:serine-type endopeptidase activity"/>
    <property type="evidence" value="ECO:0007669"/>
    <property type="project" value="InterPro"/>
</dbReference>
<evidence type="ECO:0000259" key="9">
    <source>
        <dbReference type="Pfam" id="PF10502"/>
    </source>
</evidence>
<keyword evidence="7" id="KW-0472">Membrane</keyword>
<dbReference type="PANTHER" id="PTHR43390">
    <property type="entry name" value="SIGNAL PEPTIDASE I"/>
    <property type="match status" value="1"/>
</dbReference>
<dbReference type="AlphaFoldDB" id="A0A1I1UAM1"/>
<evidence type="ECO:0000256" key="4">
    <source>
        <dbReference type="ARBA" id="ARBA00013208"/>
    </source>
</evidence>
<feature type="region of interest" description="Disordered" evidence="8">
    <location>
        <begin position="1"/>
        <end position="32"/>
    </location>
</feature>
<evidence type="ECO:0000313" key="10">
    <source>
        <dbReference type="EMBL" id="SFD67787.1"/>
    </source>
</evidence>
<dbReference type="InterPro" id="IPR019757">
    <property type="entry name" value="Pept_S26A_signal_pept_1_Lys-AS"/>
</dbReference>
<evidence type="ECO:0000256" key="3">
    <source>
        <dbReference type="ARBA" id="ARBA00009370"/>
    </source>
</evidence>
<dbReference type="GO" id="GO:0006465">
    <property type="term" value="P:signal peptide processing"/>
    <property type="evidence" value="ECO:0007669"/>
    <property type="project" value="InterPro"/>
</dbReference>
<accession>A0A1I1UAM1</accession>
<keyword evidence="5 7" id="KW-0378">Hydrolase</keyword>
<organism evidence="10 11">
    <name type="scientific">Paenibacillus catalpae</name>
    <dbReference type="NCBI Taxonomy" id="1045775"/>
    <lineage>
        <taxon>Bacteria</taxon>
        <taxon>Bacillati</taxon>
        <taxon>Bacillota</taxon>
        <taxon>Bacilli</taxon>
        <taxon>Bacillales</taxon>
        <taxon>Paenibacillaceae</taxon>
        <taxon>Paenibacillus</taxon>
    </lineage>
</organism>
<sequence>MNSQQHNEDSNQQSEVIDGSVLNTSGPADAKKGGRAYKEIVDWIKALAIAVILVFVIRTFLFSPFIVEGPSMEPNFYTGERLIVNKLIFKMREPHHGEVVVFHVPDQGRDFIKRVIGVPGDTIKVVGDDVFINEQKVDEPYIKEAIESAHANGELYNTGPDFPNANVSESVVPDGKIFAMGDHRGNSQDSRDIGFVSEKEIIGRADAMFWPLNKISIIKHYKVHW</sequence>
<evidence type="ECO:0000256" key="8">
    <source>
        <dbReference type="SAM" id="MobiDB-lite"/>
    </source>
</evidence>
<feature type="active site" evidence="6">
    <location>
        <position position="113"/>
    </location>
</feature>
<dbReference type="SUPFAM" id="SSF51306">
    <property type="entry name" value="LexA/Signal peptidase"/>
    <property type="match status" value="1"/>
</dbReference>
<protein>
    <recommendedName>
        <fullName evidence="4 7">Signal peptidase I</fullName>
        <ecNumber evidence="4 7">3.4.21.89</ecNumber>
    </recommendedName>
</protein>
<dbReference type="InterPro" id="IPR000223">
    <property type="entry name" value="Pept_S26A_signal_pept_1"/>
</dbReference>
<dbReference type="RefSeq" id="WP_091181536.1">
    <property type="nucleotide sequence ID" value="NZ_FOMT01000001.1"/>
</dbReference>
<evidence type="ECO:0000256" key="5">
    <source>
        <dbReference type="ARBA" id="ARBA00022801"/>
    </source>
</evidence>
<dbReference type="STRING" id="1045775.SAMN05216378_0956"/>
<evidence type="ECO:0000256" key="6">
    <source>
        <dbReference type="PIRSR" id="PIRSR600223-1"/>
    </source>
</evidence>
<keyword evidence="7" id="KW-1133">Transmembrane helix</keyword>
<dbReference type="GO" id="GO:0009003">
    <property type="term" value="F:signal peptidase activity"/>
    <property type="evidence" value="ECO:0007669"/>
    <property type="project" value="UniProtKB-EC"/>
</dbReference>
<feature type="domain" description="Peptidase S26" evidence="9">
    <location>
        <begin position="41"/>
        <end position="210"/>
    </location>
</feature>
<feature type="compositionally biased region" description="Polar residues" evidence="8">
    <location>
        <begin position="1"/>
        <end position="26"/>
    </location>
</feature>
<name>A0A1I1UAM1_9BACL</name>
<evidence type="ECO:0000256" key="7">
    <source>
        <dbReference type="RuleBase" id="RU362042"/>
    </source>
</evidence>
<evidence type="ECO:0000256" key="1">
    <source>
        <dbReference type="ARBA" id="ARBA00000677"/>
    </source>
</evidence>
<keyword evidence="7" id="KW-0645">Protease</keyword>
<proteinExistence type="inferred from homology"/>
<dbReference type="OrthoDB" id="9802919at2"/>
<reference evidence="11" key="1">
    <citation type="submission" date="2016-10" db="EMBL/GenBank/DDBJ databases">
        <authorList>
            <person name="Varghese N."/>
            <person name="Submissions S."/>
        </authorList>
    </citation>
    <scope>NUCLEOTIDE SEQUENCE [LARGE SCALE GENOMIC DNA]</scope>
    <source>
        <strain evidence="11">CGMCC 1.10784</strain>
    </source>
</reference>
<dbReference type="CDD" id="cd06530">
    <property type="entry name" value="S26_SPase_I"/>
    <property type="match status" value="1"/>
</dbReference>
<comment type="subcellular location">
    <subcellularLocation>
        <location evidence="2">Cell membrane</location>
        <topology evidence="2">Single-pass type II membrane protein</topology>
    </subcellularLocation>
    <subcellularLocation>
        <location evidence="7">Membrane</location>
        <topology evidence="7">Single-pass type II membrane protein</topology>
    </subcellularLocation>
</comment>
<keyword evidence="7" id="KW-0812">Transmembrane</keyword>